<gene>
    <name evidence="4" type="ORF">FSP39_005778</name>
</gene>
<protein>
    <recommendedName>
        <fullName evidence="3">Antistasin-like domain-containing protein</fullName>
    </recommendedName>
</protein>
<keyword evidence="2" id="KW-0722">Serine protease inhibitor</keyword>
<name>A0AA89BU54_PINIB</name>
<dbReference type="Gene3D" id="2.10.22.10">
    <property type="entry name" value="Antistasin, domain 1"/>
    <property type="match status" value="3"/>
</dbReference>
<evidence type="ECO:0000256" key="1">
    <source>
        <dbReference type="ARBA" id="ARBA00022690"/>
    </source>
</evidence>
<dbReference type="AlphaFoldDB" id="A0AA89BU54"/>
<evidence type="ECO:0000259" key="3">
    <source>
        <dbReference type="PROSITE" id="PS51252"/>
    </source>
</evidence>
<reference evidence="4" key="1">
    <citation type="submission" date="2019-08" db="EMBL/GenBank/DDBJ databases">
        <title>The improved chromosome-level genome for the pearl oyster Pinctada fucata martensii using PacBio sequencing and Hi-C.</title>
        <authorList>
            <person name="Zheng Z."/>
        </authorList>
    </citation>
    <scope>NUCLEOTIDE SEQUENCE</scope>
    <source>
        <strain evidence="4">ZZ-2019</strain>
        <tissue evidence="4">Adductor muscle</tissue>
    </source>
</reference>
<comment type="caution">
    <text evidence="4">The sequence shown here is derived from an EMBL/GenBank/DDBJ whole genome shotgun (WGS) entry which is preliminary data.</text>
</comment>
<feature type="domain" description="Antistasin-like" evidence="3">
    <location>
        <begin position="266"/>
        <end position="292"/>
    </location>
</feature>
<organism evidence="4 5">
    <name type="scientific">Pinctada imbricata</name>
    <name type="common">Atlantic pearl-oyster</name>
    <name type="synonym">Pinctada martensii</name>
    <dbReference type="NCBI Taxonomy" id="66713"/>
    <lineage>
        <taxon>Eukaryota</taxon>
        <taxon>Metazoa</taxon>
        <taxon>Spiralia</taxon>
        <taxon>Lophotrochozoa</taxon>
        <taxon>Mollusca</taxon>
        <taxon>Bivalvia</taxon>
        <taxon>Autobranchia</taxon>
        <taxon>Pteriomorphia</taxon>
        <taxon>Pterioida</taxon>
        <taxon>Pterioidea</taxon>
        <taxon>Pteriidae</taxon>
        <taxon>Pinctada</taxon>
    </lineage>
</organism>
<accession>A0AA89BU54</accession>
<sequence>MNVHCPPGCVKIDQYGCILCACGVAMFHPGGYYGMPGGMSGAMGGFQPGSLGGGSFNSMKAKEKPLKDCPGTMLCMMSCKSKYSLGKVDNNGCRTCTCPTQHVATHHTSSSSYHASQPQHTSHAVVVQVQAPAPKTCMATELCKAACTTGYSLGQRGHDGCQSCTCLAPPTTPAPQHLSCPKTIECMVNCKEGYTLGSAGPDGCPECSCTHEVIVMELKCPSRLSCNSGCNVGYSCDDQGCPTCKCIEPHVVGLSVVKVVPQAVKCPNAFSCPKACKLGYKCGTDGCPTCECLIAVQGMNRMLGGGSGGKLDVQTIIKKCPTTMKCMTTCPSGYQLGGADKDGCPKCTCLGKETEVMTGLPHQETLNGQNTCPHVDRCMSSCSQGYTLGGNDANGCPTCTCARKEECHECEETHVVQVVPAKTDECHECEETKPVVVVQQTHNECHDCETGSGTAVATSGGSSGGMSSGGMGSGGPFSAGASGGFSGGAGGFSGGASMSGGGGQCQPLPPNCHPHCIKYDVAHCRYCMCESGKCYCERHITLSSKFGRTSLRSQMLIFPKYFHFHMLNLTYKQNIIRDFMIIPRP</sequence>
<dbReference type="EMBL" id="VSWD01000008">
    <property type="protein sequence ID" value="KAK3094756.1"/>
    <property type="molecule type" value="Genomic_DNA"/>
</dbReference>
<evidence type="ECO:0000313" key="4">
    <source>
        <dbReference type="EMBL" id="KAK3094756.1"/>
    </source>
</evidence>
<evidence type="ECO:0000256" key="2">
    <source>
        <dbReference type="ARBA" id="ARBA00022900"/>
    </source>
</evidence>
<dbReference type="Proteomes" id="UP001186944">
    <property type="component" value="Unassembled WGS sequence"/>
</dbReference>
<dbReference type="InterPro" id="IPR004094">
    <property type="entry name" value="Antistasin-like"/>
</dbReference>
<dbReference type="PROSITE" id="PS51252">
    <property type="entry name" value="ANTISTASIN"/>
    <property type="match status" value="1"/>
</dbReference>
<proteinExistence type="predicted"/>
<dbReference type="GO" id="GO:0004867">
    <property type="term" value="F:serine-type endopeptidase inhibitor activity"/>
    <property type="evidence" value="ECO:0007669"/>
    <property type="project" value="UniProtKB-KW"/>
</dbReference>
<keyword evidence="1" id="KW-0646">Protease inhibitor</keyword>
<keyword evidence="5" id="KW-1185">Reference proteome</keyword>
<evidence type="ECO:0000313" key="5">
    <source>
        <dbReference type="Proteomes" id="UP001186944"/>
    </source>
</evidence>